<dbReference type="GO" id="GO:0016462">
    <property type="term" value="F:pyrophosphatase activity"/>
    <property type="evidence" value="ECO:0007669"/>
    <property type="project" value="InterPro"/>
</dbReference>
<dbReference type="RefSeq" id="XP_027125779.1">
    <property type="nucleotide sequence ID" value="XM_027269978.2"/>
</dbReference>
<evidence type="ECO:0000313" key="9">
    <source>
        <dbReference type="Proteomes" id="UP001652660"/>
    </source>
</evidence>
<evidence type="ECO:0000256" key="2">
    <source>
        <dbReference type="ARBA" id="ARBA00001946"/>
    </source>
</evidence>
<dbReference type="PROSITE" id="PS51462">
    <property type="entry name" value="NUDIX"/>
    <property type="match status" value="1"/>
</dbReference>
<keyword evidence="4" id="KW-0479">Metal-binding</keyword>
<dbReference type="InterPro" id="IPR000086">
    <property type="entry name" value="NUDIX_hydrolase_dom"/>
</dbReference>
<keyword evidence="6" id="KW-0460">Magnesium</keyword>
<dbReference type="OrthoDB" id="2011998at2759"/>
<dbReference type="GO" id="GO:0005634">
    <property type="term" value="C:nucleus"/>
    <property type="evidence" value="ECO:0007669"/>
    <property type="project" value="TreeGrafter"/>
</dbReference>
<comment type="cofactor">
    <cofactor evidence="1">
        <name>Mn(2+)</name>
        <dbReference type="ChEBI" id="CHEBI:29035"/>
    </cofactor>
</comment>
<gene>
    <name evidence="10" type="primary">LOC113742208</name>
</gene>
<dbReference type="InterPro" id="IPR047198">
    <property type="entry name" value="DDP-like_NUDIX"/>
</dbReference>
<protein>
    <submittedName>
        <fullName evidence="10">Nudix hydrolase 17, mitochondrial-like</fullName>
    </submittedName>
</protein>
<reference evidence="9" key="1">
    <citation type="journal article" date="2025" name="Foods">
        <title>Unveiling the Microbial Signatures of Arabica Coffee Cherries: Insights into Ripeness Specific Diversity, Functional Traits, and Implications for Quality and Safety.</title>
        <authorList>
            <consortium name="RefSeq"/>
            <person name="Tenea G.N."/>
            <person name="Cifuentes V."/>
            <person name="Reyes P."/>
            <person name="Cevallos-Vallejos M."/>
        </authorList>
    </citation>
    <scope>NUCLEOTIDE SEQUENCE [LARGE SCALE GENOMIC DNA]</scope>
</reference>
<dbReference type="Pfam" id="PF00293">
    <property type="entry name" value="NUDIX"/>
    <property type="match status" value="1"/>
</dbReference>
<comment type="cofactor">
    <cofactor evidence="2">
        <name>Mg(2+)</name>
        <dbReference type="ChEBI" id="CHEBI:18420"/>
    </cofactor>
</comment>
<evidence type="ECO:0000256" key="6">
    <source>
        <dbReference type="ARBA" id="ARBA00022842"/>
    </source>
</evidence>
<evidence type="ECO:0000256" key="1">
    <source>
        <dbReference type="ARBA" id="ARBA00001936"/>
    </source>
</evidence>
<reference evidence="10" key="2">
    <citation type="submission" date="2025-08" db="UniProtKB">
        <authorList>
            <consortium name="RefSeq"/>
        </authorList>
    </citation>
    <scope>IDENTIFICATION</scope>
    <source>
        <tissue evidence="10">Leaves</tissue>
    </source>
</reference>
<feature type="domain" description="Nudix hydrolase" evidence="8">
    <location>
        <begin position="24"/>
        <end position="164"/>
    </location>
</feature>
<name>A0A6P6XEX0_COFAR</name>
<evidence type="ECO:0000256" key="7">
    <source>
        <dbReference type="ARBA" id="ARBA00023211"/>
    </source>
</evidence>
<keyword evidence="9" id="KW-1185">Reference proteome</keyword>
<dbReference type="Proteomes" id="UP001652660">
    <property type="component" value="Chromosome 4e"/>
</dbReference>
<dbReference type="SUPFAM" id="SSF55811">
    <property type="entry name" value="Nudix"/>
    <property type="match status" value="1"/>
</dbReference>
<dbReference type="GO" id="GO:0005737">
    <property type="term" value="C:cytoplasm"/>
    <property type="evidence" value="ECO:0007669"/>
    <property type="project" value="TreeGrafter"/>
</dbReference>
<dbReference type="PANTHER" id="PTHR12629:SF67">
    <property type="entry name" value="NUDIX HYDROLASE 18, MITOCHONDRIAL-LIKE"/>
    <property type="match status" value="1"/>
</dbReference>
<dbReference type="CDD" id="cd04666">
    <property type="entry name" value="NUDIX_DIPP2_like_Nudt4"/>
    <property type="match status" value="1"/>
</dbReference>
<organism evidence="9 10">
    <name type="scientific">Coffea arabica</name>
    <name type="common">Arabian coffee</name>
    <dbReference type="NCBI Taxonomy" id="13443"/>
    <lineage>
        <taxon>Eukaryota</taxon>
        <taxon>Viridiplantae</taxon>
        <taxon>Streptophyta</taxon>
        <taxon>Embryophyta</taxon>
        <taxon>Tracheophyta</taxon>
        <taxon>Spermatophyta</taxon>
        <taxon>Magnoliopsida</taxon>
        <taxon>eudicotyledons</taxon>
        <taxon>Gunneridae</taxon>
        <taxon>Pentapetalae</taxon>
        <taxon>asterids</taxon>
        <taxon>lamiids</taxon>
        <taxon>Gentianales</taxon>
        <taxon>Rubiaceae</taxon>
        <taxon>Ixoroideae</taxon>
        <taxon>Gardenieae complex</taxon>
        <taxon>Bertiereae - Coffeeae clade</taxon>
        <taxon>Coffeeae</taxon>
        <taxon>Coffea</taxon>
    </lineage>
</organism>
<dbReference type="GeneID" id="113742208"/>
<dbReference type="InterPro" id="IPR015797">
    <property type="entry name" value="NUDIX_hydrolase-like_dom_sf"/>
</dbReference>
<accession>A0A6P6XEX0</accession>
<evidence type="ECO:0000256" key="3">
    <source>
        <dbReference type="ARBA" id="ARBA00005582"/>
    </source>
</evidence>
<keyword evidence="5" id="KW-0378">Hydrolase</keyword>
<keyword evidence="7" id="KW-0464">Manganese</keyword>
<evidence type="ECO:0000313" key="10">
    <source>
        <dbReference type="RefSeq" id="XP_027125779.1"/>
    </source>
</evidence>
<evidence type="ECO:0000256" key="4">
    <source>
        <dbReference type="ARBA" id="ARBA00022723"/>
    </source>
</evidence>
<comment type="similarity">
    <text evidence="3">Belongs to the Nudix hydrolase family.</text>
</comment>
<dbReference type="PANTHER" id="PTHR12629">
    <property type="entry name" value="DIPHOSPHOINOSITOL POLYPHOSPHATE PHOSPHOHYDROLASE"/>
    <property type="match status" value="1"/>
</dbReference>
<proteinExistence type="inferred from homology"/>
<dbReference type="Gene3D" id="3.90.79.10">
    <property type="entry name" value="Nucleoside Triphosphate Pyrophosphohydrolase"/>
    <property type="match status" value="1"/>
</dbReference>
<dbReference type="AlphaFoldDB" id="A0A6P6XEX0"/>
<sequence>MQIKKLVSMPSRTGRDLQRYNFEGCRQVVGCIPYRFRKTHRAAPVHGKLSSELEFLLISSQKSPRMMFPKGGWELDETIEQAAIRETMEEAGVIGHVEDNLGVWTFKSKSQDAFHEGHMLAFRVTEELDCWPEKDVRQRIWLSANEARILCAHEWMKEALDCFLFKQENAGEERTPSLSDLLRNEEPKFGRPALSGQNDDINCSFGQLTYLQRKEDECRIRMIFNLPLPPCSTEESRIGRVAQVGDEDVDRGVTLLV</sequence>
<evidence type="ECO:0000259" key="8">
    <source>
        <dbReference type="PROSITE" id="PS51462"/>
    </source>
</evidence>
<dbReference type="GO" id="GO:0046872">
    <property type="term" value="F:metal ion binding"/>
    <property type="evidence" value="ECO:0007669"/>
    <property type="project" value="UniProtKB-KW"/>
</dbReference>
<dbReference type="InterPro" id="IPR020084">
    <property type="entry name" value="NUDIX_hydrolase_CS"/>
</dbReference>
<dbReference type="FunFam" id="3.90.79.10:FF:000022">
    <property type="entry name" value="Nudix hydrolase 17, mitochondrial"/>
    <property type="match status" value="1"/>
</dbReference>
<evidence type="ECO:0000256" key="5">
    <source>
        <dbReference type="ARBA" id="ARBA00022801"/>
    </source>
</evidence>
<dbReference type="PROSITE" id="PS00893">
    <property type="entry name" value="NUDIX_BOX"/>
    <property type="match status" value="1"/>
</dbReference>